<evidence type="ECO:0000313" key="2">
    <source>
        <dbReference type="Proteomes" id="UP001595975"/>
    </source>
</evidence>
<dbReference type="Pfam" id="PF04978">
    <property type="entry name" value="MST"/>
    <property type="match status" value="1"/>
</dbReference>
<dbReference type="InterPro" id="IPR007061">
    <property type="entry name" value="MST-like"/>
</dbReference>
<accession>A0ABW0XBE7</accession>
<sequence length="178" mass="20072">MSDAYDRADAARTEPPQAAEERDTLVGFLEFLRQTFAMKCAGLTTEQLRARPLAPSELSLLGLTRHLAEVERGWFRNTLDNEAALRIWQHPDGSPAAFDAEHADQDEAFAVWRAECDHARELAAAAPSLDVLGHRRSADGREESYSLRWILTHMIEEYARHNGHADLLREHLDGRTGE</sequence>
<dbReference type="Gene3D" id="1.20.120.450">
    <property type="entry name" value="dinb family like domain"/>
    <property type="match status" value="1"/>
</dbReference>
<protein>
    <submittedName>
        <fullName evidence="1">DinB family protein</fullName>
    </submittedName>
</protein>
<dbReference type="RefSeq" id="WP_380228824.1">
    <property type="nucleotide sequence ID" value="NZ_JBHSOF010000051.1"/>
</dbReference>
<organism evidence="1 2">
    <name type="scientific">Kitasatospora misakiensis</name>
    <dbReference type="NCBI Taxonomy" id="67330"/>
    <lineage>
        <taxon>Bacteria</taxon>
        <taxon>Bacillati</taxon>
        <taxon>Actinomycetota</taxon>
        <taxon>Actinomycetes</taxon>
        <taxon>Kitasatosporales</taxon>
        <taxon>Streptomycetaceae</taxon>
        <taxon>Kitasatospora</taxon>
    </lineage>
</organism>
<dbReference type="Proteomes" id="UP001595975">
    <property type="component" value="Unassembled WGS sequence"/>
</dbReference>
<gene>
    <name evidence="1" type="ORF">ACFP3U_29790</name>
</gene>
<proteinExistence type="predicted"/>
<name>A0ABW0XBE7_9ACTN</name>
<reference evidence="2" key="1">
    <citation type="journal article" date="2019" name="Int. J. Syst. Evol. Microbiol.">
        <title>The Global Catalogue of Microorganisms (GCM) 10K type strain sequencing project: providing services to taxonomists for standard genome sequencing and annotation.</title>
        <authorList>
            <consortium name="The Broad Institute Genomics Platform"/>
            <consortium name="The Broad Institute Genome Sequencing Center for Infectious Disease"/>
            <person name="Wu L."/>
            <person name="Ma J."/>
        </authorList>
    </citation>
    <scope>NUCLEOTIDE SEQUENCE [LARGE SCALE GENOMIC DNA]</scope>
    <source>
        <strain evidence="2">CGMCC 4.1437</strain>
    </source>
</reference>
<dbReference type="InterPro" id="IPR034660">
    <property type="entry name" value="DinB/YfiT-like"/>
</dbReference>
<evidence type="ECO:0000313" key="1">
    <source>
        <dbReference type="EMBL" id="MFC5667145.1"/>
    </source>
</evidence>
<dbReference type="EMBL" id="JBHSOF010000051">
    <property type="protein sequence ID" value="MFC5667145.1"/>
    <property type="molecule type" value="Genomic_DNA"/>
</dbReference>
<keyword evidence="2" id="KW-1185">Reference proteome</keyword>
<comment type="caution">
    <text evidence="1">The sequence shown here is derived from an EMBL/GenBank/DDBJ whole genome shotgun (WGS) entry which is preliminary data.</text>
</comment>
<dbReference type="SUPFAM" id="SSF109854">
    <property type="entry name" value="DinB/YfiT-like putative metalloenzymes"/>
    <property type="match status" value="1"/>
</dbReference>